<protein>
    <submittedName>
        <fullName evidence="1">Uncharacterized protein</fullName>
    </submittedName>
</protein>
<accession>A0ABU8KYR8</accession>
<reference evidence="1 2" key="1">
    <citation type="submission" date="2022-12" db="EMBL/GenBank/DDBJ databases">
        <authorList>
            <person name="Muema E."/>
        </authorList>
    </citation>
    <scope>NUCLEOTIDE SEQUENCE [LARGE SCALE GENOMIC DNA]</scope>
    <source>
        <strain evidence="2">1326</strain>
    </source>
</reference>
<proteinExistence type="predicted"/>
<comment type="caution">
    <text evidence="1">The sequence shown here is derived from an EMBL/GenBank/DDBJ whole genome shotgun (WGS) entry which is preliminary data.</text>
</comment>
<dbReference type="EMBL" id="JAPYKS010000013">
    <property type="protein sequence ID" value="MEI9410862.1"/>
    <property type="molecule type" value="Genomic_DNA"/>
</dbReference>
<name>A0ABU8KYR8_9HYPH</name>
<dbReference type="Proteomes" id="UP001387293">
    <property type="component" value="Unassembled WGS sequence"/>
</dbReference>
<keyword evidence="2" id="KW-1185">Reference proteome</keyword>
<dbReference type="RefSeq" id="WP_337107553.1">
    <property type="nucleotide sequence ID" value="NZ_JAPYKS010000013.1"/>
</dbReference>
<organism evidence="1 2">
    <name type="scientific">Mesorhizobium salmacidum</name>
    <dbReference type="NCBI Taxonomy" id="3015171"/>
    <lineage>
        <taxon>Bacteria</taxon>
        <taxon>Pseudomonadati</taxon>
        <taxon>Pseudomonadota</taxon>
        <taxon>Alphaproteobacteria</taxon>
        <taxon>Hyphomicrobiales</taxon>
        <taxon>Phyllobacteriaceae</taxon>
        <taxon>Mesorhizobium</taxon>
    </lineage>
</organism>
<sequence>MRLRDIREFQARKFLMERGCASAFDLGTAAVAGEPKLHAKARAGIGLALGVHFVQRGFARVTRFNQFEWVSFT</sequence>
<evidence type="ECO:0000313" key="1">
    <source>
        <dbReference type="EMBL" id="MEI9410862.1"/>
    </source>
</evidence>
<evidence type="ECO:0000313" key="2">
    <source>
        <dbReference type="Proteomes" id="UP001387293"/>
    </source>
</evidence>
<gene>
    <name evidence="1" type="ORF">O7A60_19105</name>
</gene>